<dbReference type="AlphaFoldDB" id="B7FXW9"/>
<evidence type="ECO:0000313" key="4">
    <source>
        <dbReference type="Proteomes" id="UP000000759"/>
    </source>
</evidence>
<dbReference type="InterPro" id="IPR029052">
    <property type="entry name" value="Metallo-depent_PP-like"/>
</dbReference>
<proteinExistence type="predicted"/>
<feature type="compositionally biased region" description="Polar residues" evidence="1">
    <location>
        <begin position="1"/>
        <end position="10"/>
    </location>
</feature>
<dbReference type="GeneID" id="7200587"/>
<dbReference type="GO" id="GO:0016787">
    <property type="term" value="F:hydrolase activity"/>
    <property type="evidence" value="ECO:0007669"/>
    <property type="project" value="InterPro"/>
</dbReference>
<dbReference type="PaxDb" id="2850-Phatr45503"/>
<reference evidence="4" key="2">
    <citation type="submission" date="2008-08" db="EMBL/GenBank/DDBJ databases">
        <authorList>
            <consortium name="Diatom Consortium"/>
            <person name="Grigoriev I."/>
            <person name="Grimwood J."/>
            <person name="Kuo A."/>
            <person name="Otillar R.P."/>
            <person name="Salamov A."/>
            <person name="Detter J.C."/>
            <person name="Lindquist E."/>
            <person name="Shapiro H."/>
            <person name="Lucas S."/>
            <person name="Glavina del Rio T."/>
            <person name="Pitluck S."/>
            <person name="Rokhsar D."/>
            <person name="Bowler C."/>
        </authorList>
    </citation>
    <scope>GENOME REANNOTATION</scope>
    <source>
        <strain evidence="4">CCAP 1055/1</strain>
    </source>
</reference>
<feature type="compositionally biased region" description="Polar residues" evidence="1">
    <location>
        <begin position="141"/>
        <end position="170"/>
    </location>
</feature>
<organism evidence="3 4">
    <name type="scientific">Phaeodactylum tricornutum (strain CCAP 1055/1)</name>
    <dbReference type="NCBI Taxonomy" id="556484"/>
    <lineage>
        <taxon>Eukaryota</taxon>
        <taxon>Sar</taxon>
        <taxon>Stramenopiles</taxon>
        <taxon>Ochrophyta</taxon>
        <taxon>Bacillariophyta</taxon>
        <taxon>Bacillariophyceae</taxon>
        <taxon>Bacillariophycidae</taxon>
        <taxon>Naviculales</taxon>
        <taxon>Phaeodactylaceae</taxon>
        <taxon>Phaeodactylum</taxon>
    </lineage>
</organism>
<dbReference type="EMBL" id="CM000610">
    <property type="protein sequence ID" value="EEC48618.1"/>
    <property type="molecule type" value="Genomic_DNA"/>
</dbReference>
<name>B7FXW9_PHATC</name>
<dbReference type="OrthoDB" id="47003at2759"/>
<reference evidence="3 4" key="1">
    <citation type="journal article" date="2008" name="Nature">
        <title>The Phaeodactylum genome reveals the evolutionary history of diatom genomes.</title>
        <authorList>
            <person name="Bowler C."/>
            <person name="Allen A.E."/>
            <person name="Badger J.H."/>
            <person name="Grimwood J."/>
            <person name="Jabbari K."/>
            <person name="Kuo A."/>
            <person name="Maheswari U."/>
            <person name="Martens C."/>
            <person name="Maumus F."/>
            <person name="Otillar R.P."/>
            <person name="Rayko E."/>
            <person name="Salamov A."/>
            <person name="Vandepoele K."/>
            <person name="Beszteri B."/>
            <person name="Gruber A."/>
            <person name="Heijde M."/>
            <person name="Katinka M."/>
            <person name="Mock T."/>
            <person name="Valentin K."/>
            <person name="Verret F."/>
            <person name="Berges J.A."/>
            <person name="Brownlee C."/>
            <person name="Cadoret J.P."/>
            <person name="Chiovitti A."/>
            <person name="Choi C.J."/>
            <person name="Coesel S."/>
            <person name="De Martino A."/>
            <person name="Detter J.C."/>
            <person name="Durkin C."/>
            <person name="Falciatore A."/>
            <person name="Fournet J."/>
            <person name="Haruta M."/>
            <person name="Huysman M.J."/>
            <person name="Jenkins B.D."/>
            <person name="Jiroutova K."/>
            <person name="Jorgensen R.E."/>
            <person name="Joubert Y."/>
            <person name="Kaplan A."/>
            <person name="Kroger N."/>
            <person name="Kroth P.G."/>
            <person name="La Roche J."/>
            <person name="Lindquist E."/>
            <person name="Lommer M."/>
            <person name="Martin-Jezequel V."/>
            <person name="Lopez P.J."/>
            <person name="Lucas S."/>
            <person name="Mangogna M."/>
            <person name="McGinnis K."/>
            <person name="Medlin L.K."/>
            <person name="Montsant A."/>
            <person name="Oudot-Le Secq M.P."/>
            <person name="Napoli C."/>
            <person name="Obornik M."/>
            <person name="Parker M.S."/>
            <person name="Petit J.L."/>
            <person name="Porcel B.M."/>
            <person name="Poulsen N."/>
            <person name="Robison M."/>
            <person name="Rychlewski L."/>
            <person name="Rynearson T.A."/>
            <person name="Schmutz J."/>
            <person name="Shapiro H."/>
            <person name="Siaut M."/>
            <person name="Stanley M."/>
            <person name="Sussman M.R."/>
            <person name="Taylor A.R."/>
            <person name="Vardi A."/>
            <person name="von Dassow P."/>
            <person name="Vyverman W."/>
            <person name="Willis A."/>
            <person name="Wyrwicz L.S."/>
            <person name="Rokhsar D.S."/>
            <person name="Weissenbach J."/>
            <person name="Armbrust E.V."/>
            <person name="Green B.R."/>
            <person name="Van de Peer Y."/>
            <person name="Grigoriev I.V."/>
        </authorList>
    </citation>
    <scope>NUCLEOTIDE SEQUENCE [LARGE SCALE GENOMIC DNA]</scope>
    <source>
        <strain evidence="3 4">CCAP 1055/1</strain>
    </source>
</reference>
<sequence length="439" mass="47817">MANTPRSPRTSAKKQRQHQALQESPGTSVETETEMETSPAEASGPTPKMAAARRRRLLIGLIVFLLLVLVGVAVGIIVSSMSSGSSSQRENQDGLGNDNSNSGEPPSSATPEGSTPSSPTDGSGSLTTAPETPITDGSGVPSETTGFVPNSAPTTSPEASLTFSTAPSGEASATPSLAAVAIPPGITTFRVIGDVPYTPRQARELVVQMNAIPLDTEFIVHVGDIRNGGDKLVCYLSEYESVDEILSLSPVPLFLIMGDNEWNDCPNVDEGLTMWNNLFTAYESKYWTHNFNITRLAGWESTTFAFLNKGTLFIGLNLVGGRVVNRSAWDRRLADQASWTIGLIREHMVPTVIFGHAFPTENHDPFFYPMTEFIRDELQNSLPIVYMNGDKHQWLYEPSFYGQTSWTRIMVTGGSREPPLKMVVDPNNLANFHTFDREL</sequence>
<keyword evidence="2" id="KW-1133">Transmembrane helix</keyword>
<dbReference type="InParanoid" id="B7FXW9"/>
<dbReference type="HOGENOM" id="CLU_617489_0_0_1"/>
<dbReference type="Proteomes" id="UP000000759">
    <property type="component" value="Chromosome 7"/>
</dbReference>
<dbReference type="SUPFAM" id="SSF56300">
    <property type="entry name" value="Metallo-dependent phosphatases"/>
    <property type="match status" value="1"/>
</dbReference>
<keyword evidence="4" id="KW-1185">Reference proteome</keyword>
<evidence type="ECO:0000313" key="3">
    <source>
        <dbReference type="EMBL" id="EEC48618.1"/>
    </source>
</evidence>
<gene>
    <name evidence="3" type="ORF">PHATRDRAFT_45503</name>
</gene>
<feature type="region of interest" description="Disordered" evidence="1">
    <location>
        <begin position="81"/>
        <end position="170"/>
    </location>
</feature>
<feature type="compositionally biased region" description="Low complexity" evidence="1">
    <location>
        <begin position="102"/>
        <end position="128"/>
    </location>
</feature>
<evidence type="ECO:0000256" key="1">
    <source>
        <dbReference type="SAM" id="MobiDB-lite"/>
    </source>
</evidence>
<protein>
    <recommendedName>
        <fullName evidence="5">Calcineurin-like phosphoesterase domain-containing protein</fullName>
    </recommendedName>
</protein>
<evidence type="ECO:0000256" key="2">
    <source>
        <dbReference type="SAM" id="Phobius"/>
    </source>
</evidence>
<accession>B7FXW9</accession>
<dbReference type="CDD" id="cd00838">
    <property type="entry name" value="MPP_superfamily"/>
    <property type="match status" value="1"/>
</dbReference>
<evidence type="ECO:0008006" key="5">
    <source>
        <dbReference type="Google" id="ProtNLM"/>
    </source>
</evidence>
<keyword evidence="2" id="KW-0812">Transmembrane</keyword>
<dbReference type="RefSeq" id="XP_002179632.1">
    <property type="nucleotide sequence ID" value="XM_002179596.1"/>
</dbReference>
<feature type="transmembrane region" description="Helical" evidence="2">
    <location>
        <begin position="57"/>
        <end position="78"/>
    </location>
</feature>
<keyword evidence="2" id="KW-0472">Membrane</keyword>
<dbReference type="KEGG" id="pti:PHATRDRAFT_45503"/>
<feature type="region of interest" description="Disordered" evidence="1">
    <location>
        <begin position="1"/>
        <end position="48"/>
    </location>
</feature>